<proteinExistence type="predicted"/>
<evidence type="ECO:0000313" key="3">
    <source>
        <dbReference type="Proteomes" id="UP000487268"/>
    </source>
</evidence>
<comment type="caution">
    <text evidence="2">The sequence shown here is derived from an EMBL/GenBank/DDBJ whole genome shotgun (WGS) entry which is preliminary data.</text>
</comment>
<dbReference type="RefSeq" id="WP_194293437.1">
    <property type="nucleotide sequence ID" value="NZ_WEGH01000003.1"/>
</dbReference>
<reference evidence="2 3" key="1">
    <citation type="submission" date="2019-10" db="EMBL/GenBank/DDBJ databases">
        <title>Actinomadura rubteroloni sp. nov. and Actinomadura macrotermitis sp. nov., isolated from the gut of fungus growing-termite Macrotermes natalensis.</title>
        <authorList>
            <person name="Benndorf R."/>
            <person name="Martin K."/>
            <person name="Kuefner M."/>
            <person name="De Beer W."/>
            <person name="Kaster A.-K."/>
            <person name="Vollmers J."/>
            <person name="Poulsen M."/>
            <person name="Beemelmanns C."/>
        </authorList>
    </citation>
    <scope>NUCLEOTIDE SEQUENCE [LARGE SCALE GENOMIC DNA]</scope>
    <source>
        <strain evidence="2 3">RB68</strain>
    </source>
</reference>
<dbReference type="EMBL" id="WEGH01000003">
    <property type="protein sequence ID" value="MQY06956.1"/>
    <property type="molecule type" value="Genomic_DNA"/>
</dbReference>
<feature type="transmembrane region" description="Helical" evidence="1">
    <location>
        <begin position="349"/>
        <end position="371"/>
    </location>
</feature>
<feature type="transmembrane region" description="Helical" evidence="1">
    <location>
        <begin position="261"/>
        <end position="290"/>
    </location>
</feature>
<evidence type="ECO:0008006" key="4">
    <source>
        <dbReference type="Google" id="ProtNLM"/>
    </source>
</evidence>
<feature type="transmembrane region" description="Helical" evidence="1">
    <location>
        <begin position="407"/>
        <end position="429"/>
    </location>
</feature>
<dbReference type="Proteomes" id="UP000487268">
    <property type="component" value="Unassembled WGS sequence"/>
</dbReference>
<feature type="transmembrane region" description="Helical" evidence="1">
    <location>
        <begin position="188"/>
        <end position="210"/>
    </location>
</feature>
<keyword evidence="1" id="KW-0812">Transmembrane</keyword>
<accession>A0A7K0C0T1</accession>
<keyword evidence="3" id="KW-1185">Reference proteome</keyword>
<evidence type="ECO:0000313" key="2">
    <source>
        <dbReference type="EMBL" id="MQY06956.1"/>
    </source>
</evidence>
<feature type="transmembrane region" description="Helical" evidence="1">
    <location>
        <begin position="222"/>
        <end position="240"/>
    </location>
</feature>
<gene>
    <name evidence="2" type="ORF">ACRB68_50530</name>
</gene>
<name>A0A7K0C0T1_9ACTN</name>
<sequence>MSVQATPADAEQQPALVFPTLSQGAELVGEFKNSGYREPPHLVQLGNHQLVRLPPLLYVVAKTLHDHRHLADAPDAEAALAEAADAVSREAGSRLTAEQLVFLVDRKLAPLGVTTFSNGAEPVLGKADTFLGLKFKLALLPAAGTWFLGGLFSWCFRPLAIAVFMAGFLVSEYWLATTQSLGDALHRVILLPLSILLVIGLSVVSCVFHEIGHATACRYSGVRPGVMGCGIYLVWPAFYTDITESYRLDRKGRIRADLGGVYFNCIFVIALTLIYMQTGFQPLLVAILYVNLEIFQQLMPTLRFDGYYIISDLVGIPDLFKYIGPILRRTLLRRPADDRLKALKRWPQLVVSVWVLLIVPALAFQLSMVLLRVPDLVRADWMMVRSLAAAAAGGASLLQLVASGLQITLLILPLLGLFLIGYQLLRWLLRKAYRYIMGPDLLMEEVPPRKAA</sequence>
<keyword evidence="1" id="KW-1133">Transmembrane helix</keyword>
<organism evidence="2 3">
    <name type="scientific">Actinomadura macrotermitis</name>
    <dbReference type="NCBI Taxonomy" id="2585200"/>
    <lineage>
        <taxon>Bacteria</taxon>
        <taxon>Bacillati</taxon>
        <taxon>Actinomycetota</taxon>
        <taxon>Actinomycetes</taxon>
        <taxon>Streptosporangiales</taxon>
        <taxon>Thermomonosporaceae</taxon>
        <taxon>Actinomadura</taxon>
    </lineage>
</organism>
<feature type="transmembrane region" description="Helical" evidence="1">
    <location>
        <begin position="159"/>
        <end position="176"/>
    </location>
</feature>
<feature type="transmembrane region" description="Helical" evidence="1">
    <location>
        <begin position="383"/>
        <end position="401"/>
    </location>
</feature>
<keyword evidence="1" id="KW-0472">Membrane</keyword>
<dbReference type="AlphaFoldDB" id="A0A7K0C0T1"/>
<evidence type="ECO:0000256" key="1">
    <source>
        <dbReference type="SAM" id="Phobius"/>
    </source>
</evidence>
<protein>
    <recommendedName>
        <fullName evidence="4">Peptide zinc metalloprotease protein</fullName>
    </recommendedName>
</protein>